<dbReference type="SUPFAM" id="SSF51735">
    <property type="entry name" value="NAD(P)-binding Rossmann-fold domains"/>
    <property type="match status" value="1"/>
</dbReference>
<sequence>MSMGPSLDLVNQGHPSTSGLTEAIYEGNMEAARGAARYFYVDVQDTARLRAAALLHPRMENERIFFYAAPYTWRDIQTTLAKPYPDRIFAPQMEASRLDRSDIELPAKAEYWLQEMGRMGWTSLEDSVLANIRDLA</sequence>
<keyword evidence="2" id="KW-1185">Reference proteome</keyword>
<dbReference type="RefSeq" id="XP_014543807.2">
    <property type="nucleotide sequence ID" value="XM_014688321.2"/>
</dbReference>
<reference evidence="1 2" key="1">
    <citation type="submission" date="2020-07" db="EMBL/GenBank/DDBJ databases">
        <title>Telomere length de novo assembly of all 7 chromosomes of the fungus, Metarhizium brunneum, using a novel assembly pipeline.</title>
        <authorList>
            <person name="Saud z."/>
            <person name="Kortsinoglou A."/>
            <person name="Kouvelis V.N."/>
            <person name="Butt T.M."/>
        </authorList>
    </citation>
    <scope>NUCLEOTIDE SEQUENCE [LARGE SCALE GENOMIC DNA]</scope>
    <source>
        <strain evidence="1 2">4556</strain>
    </source>
</reference>
<name>A0A7D5ZC66_9HYPO</name>
<dbReference type="OrthoDB" id="2735536at2759"/>
<dbReference type="InterPro" id="IPR036291">
    <property type="entry name" value="NAD(P)-bd_dom_sf"/>
</dbReference>
<dbReference type="KEGG" id="mbrn:26243194"/>
<proteinExistence type="predicted"/>
<dbReference type="GeneID" id="26243194"/>
<evidence type="ECO:0000313" key="1">
    <source>
        <dbReference type="EMBL" id="QLI74646.1"/>
    </source>
</evidence>
<protein>
    <recommendedName>
        <fullName evidence="3">Aldehyde reductase 2</fullName>
    </recommendedName>
</protein>
<evidence type="ECO:0008006" key="3">
    <source>
        <dbReference type="Google" id="ProtNLM"/>
    </source>
</evidence>
<dbReference type="Proteomes" id="UP000510686">
    <property type="component" value="Chromosome 7"/>
</dbReference>
<dbReference type="Gene3D" id="3.40.50.720">
    <property type="entry name" value="NAD(P)-binding Rossmann-like Domain"/>
    <property type="match status" value="1"/>
</dbReference>
<dbReference type="EMBL" id="CP058938">
    <property type="protein sequence ID" value="QLI74646.1"/>
    <property type="molecule type" value="Genomic_DNA"/>
</dbReference>
<gene>
    <name evidence="1" type="ORF">G6M90_00g110520</name>
</gene>
<accession>A0A7D5ZC66</accession>
<evidence type="ECO:0000313" key="2">
    <source>
        <dbReference type="Proteomes" id="UP000510686"/>
    </source>
</evidence>
<dbReference type="AlphaFoldDB" id="A0A7D5ZC66"/>
<organism evidence="1 2">
    <name type="scientific">Metarhizium brunneum</name>
    <dbReference type="NCBI Taxonomy" id="500148"/>
    <lineage>
        <taxon>Eukaryota</taxon>
        <taxon>Fungi</taxon>
        <taxon>Dikarya</taxon>
        <taxon>Ascomycota</taxon>
        <taxon>Pezizomycotina</taxon>
        <taxon>Sordariomycetes</taxon>
        <taxon>Hypocreomycetidae</taxon>
        <taxon>Hypocreales</taxon>
        <taxon>Clavicipitaceae</taxon>
        <taxon>Metarhizium</taxon>
    </lineage>
</organism>